<name>A0A285R8D2_9BACL</name>
<sequence length="70" mass="8368">MNGLSFKLKHIKENEPKLWEKHKLVLAFVEEYDEIHIEELMKIVGHEPAMKFASDVIKNEGREYIFVMEH</sequence>
<organism evidence="1 2">
    <name type="scientific">Ureibacillus xyleni</name>
    <dbReference type="NCBI Taxonomy" id="614648"/>
    <lineage>
        <taxon>Bacteria</taxon>
        <taxon>Bacillati</taxon>
        <taxon>Bacillota</taxon>
        <taxon>Bacilli</taxon>
        <taxon>Bacillales</taxon>
        <taxon>Caryophanaceae</taxon>
        <taxon>Ureibacillus</taxon>
    </lineage>
</organism>
<accession>A0A285R8D2</accession>
<dbReference type="EMBL" id="OBMQ01000001">
    <property type="protein sequence ID" value="SOB90350.1"/>
    <property type="molecule type" value="Genomic_DNA"/>
</dbReference>
<protein>
    <submittedName>
        <fullName evidence="1">Uncharacterized protein</fullName>
    </submittedName>
</protein>
<gene>
    <name evidence="1" type="ORF">SAMN05880501_101146</name>
</gene>
<proteinExistence type="predicted"/>
<dbReference type="RefSeq" id="WP_097071735.1">
    <property type="nucleotide sequence ID" value="NZ_OBMQ01000001.1"/>
</dbReference>
<evidence type="ECO:0000313" key="2">
    <source>
        <dbReference type="Proteomes" id="UP000219636"/>
    </source>
</evidence>
<keyword evidence="2" id="KW-1185">Reference proteome</keyword>
<reference evidence="2" key="1">
    <citation type="submission" date="2017-08" db="EMBL/GenBank/DDBJ databases">
        <authorList>
            <person name="Varghese N."/>
            <person name="Submissions S."/>
        </authorList>
    </citation>
    <scope>NUCLEOTIDE SEQUENCE [LARGE SCALE GENOMIC DNA]</scope>
    <source>
        <strain evidence="2">JC22</strain>
    </source>
</reference>
<dbReference type="Proteomes" id="UP000219636">
    <property type="component" value="Unassembled WGS sequence"/>
</dbReference>
<evidence type="ECO:0000313" key="1">
    <source>
        <dbReference type="EMBL" id="SOB90350.1"/>
    </source>
</evidence>
<dbReference type="AlphaFoldDB" id="A0A285R8D2"/>